<dbReference type="InterPro" id="IPR031893">
    <property type="entry name" value="Phage_tail_APC"/>
</dbReference>
<proteinExistence type="predicted"/>
<feature type="domain" description="Phage tail assembly chaperone-like" evidence="2">
    <location>
        <begin position="21"/>
        <end position="54"/>
    </location>
</feature>
<feature type="region of interest" description="Disordered" evidence="1">
    <location>
        <begin position="39"/>
        <end position="61"/>
    </location>
</feature>
<evidence type="ECO:0000256" key="1">
    <source>
        <dbReference type="SAM" id="MobiDB-lite"/>
    </source>
</evidence>
<evidence type="ECO:0000313" key="4">
    <source>
        <dbReference type="Proteomes" id="UP000534677"/>
    </source>
</evidence>
<accession>A0ABR6TC53</accession>
<evidence type="ECO:0000259" key="2">
    <source>
        <dbReference type="Pfam" id="PF16778"/>
    </source>
</evidence>
<reference evidence="3 4" key="1">
    <citation type="submission" date="2020-04" db="EMBL/GenBank/DDBJ databases">
        <title>Pseudomonas crami sp. nov., a novel proteolytic bacterial species isolated from cream.</title>
        <authorList>
            <person name="Hofmann K."/>
            <person name="Woller A."/>
            <person name="Huptas C."/>
            <person name="Wenning M."/>
            <person name="Scherer S."/>
            <person name="Doll E.V."/>
        </authorList>
    </citation>
    <scope>NUCLEOTIDE SEQUENCE [LARGE SCALE GENOMIC DNA]</scope>
    <source>
        <strain evidence="3 4">WS 5096</strain>
    </source>
</reference>
<dbReference type="Proteomes" id="UP000534677">
    <property type="component" value="Unassembled WGS sequence"/>
</dbReference>
<dbReference type="Pfam" id="PF16778">
    <property type="entry name" value="Phage_tail_APC"/>
    <property type="match status" value="1"/>
</dbReference>
<comment type="caution">
    <text evidence="3">The sequence shown here is derived from an EMBL/GenBank/DDBJ whole genome shotgun (WGS) entry which is preliminary data.</text>
</comment>
<evidence type="ECO:0000313" key="3">
    <source>
        <dbReference type="EMBL" id="MBC2383542.1"/>
    </source>
</evidence>
<keyword evidence="4" id="KW-1185">Reference proteome</keyword>
<gene>
    <name evidence="3" type="ORF">HF209_21590</name>
</gene>
<sequence>MWLRERHRDQLDTPVETTLSGEQFTGLLLYMQALRDWPQSEQFPDSEHRPQAPAWIADQTE</sequence>
<protein>
    <recommendedName>
        <fullName evidence="2">Phage tail assembly chaperone-like domain-containing protein</fullName>
    </recommendedName>
</protein>
<dbReference type="EMBL" id="JAAXCZ010000012">
    <property type="protein sequence ID" value="MBC2383542.1"/>
    <property type="molecule type" value="Genomic_DNA"/>
</dbReference>
<organism evidence="3 4">
    <name type="scientific">Pseudomonas cremoris</name>
    <dbReference type="NCBI Taxonomy" id="2724178"/>
    <lineage>
        <taxon>Bacteria</taxon>
        <taxon>Pseudomonadati</taxon>
        <taxon>Pseudomonadota</taxon>
        <taxon>Gammaproteobacteria</taxon>
        <taxon>Pseudomonadales</taxon>
        <taxon>Pseudomonadaceae</taxon>
        <taxon>Pseudomonas</taxon>
    </lineage>
</organism>
<name>A0ABR6TC53_9PSED</name>